<reference evidence="2 3" key="1">
    <citation type="journal article" date="2021" name="Nat. Plants">
        <title>The Taxus genome provides insights into paclitaxel biosynthesis.</title>
        <authorList>
            <person name="Xiong X."/>
            <person name="Gou J."/>
            <person name="Liao Q."/>
            <person name="Li Y."/>
            <person name="Zhou Q."/>
            <person name="Bi G."/>
            <person name="Li C."/>
            <person name="Du R."/>
            <person name="Wang X."/>
            <person name="Sun T."/>
            <person name="Guo L."/>
            <person name="Liang H."/>
            <person name="Lu P."/>
            <person name="Wu Y."/>
            <person name="Zhang Z."/>
            <person name="Ro D.K."/>
            <person name="Shang Y."/>
            <person name="Huang S."/>
            <person name="Yan J."/>
        </authorList>
    </citation>
    <scope>NUCLEOTIDE SEQUENCE [LARGE SCALE GENOMIC DNA]</scope>
    <source>
        <strain evidence="2">Ta-2019</strain>
    </source>
</reference>
<dbReference type="EMBL" id="JAHRHJ020000006">
    <property type="protein sequence ID" value="KAH9311284.1"/>
    <property type="molecule type" value="Genomic_DNA"/>
</dbReference>
<dbReference type="AlphaFoldDB" id="A0AA38KZY6"/>
<name>A0AA38KZY6_TAXCH</name>
<gene>
    <name evidence="2" type="ORF">KI387_026319</name>
</gene>
<dbReference type="Pfam" id="PF04765">
    <property type="entry name" value="TOD1_MUCI70"/>
    <property type="match status" value="1"/>
</dbReference>
<feature type="domain" description="TOD1/MUCI70 glycosyltransferase-like" evidence="1">
    <location>
        <begin position="25"/>
        <end position="251"/>
    </location>
</feature>
<dbReference type="PANTHER" id="PTHR12956:SF13">
    <property type="entry name" value="ALKALINE CERAMIDASE TOD1"/>
    <property type="match status" value="1"/>
</dbReference>
<dbReference type="InterPro" id="IPR006852">
    <property type="entry name" value="TOD1_MUCI70"/>
</dbReference>
<evidence type="ECO:0000259" key="1">
    <source>
        <dbReference type="Pfam" id="PF04765"/>
    </source>
</evidence>
<feature type="non-terminal residue" evidence="2">
    <location>
        <position position="251"/>
    </location>
</feature>
<sequence length="251" mass="28488">TEILKNMEHARNVNDMSVIYSICSNGSNSFGGNLSLDERKSYFNYDGIREISCGFLTLSDNGFTVSSKDRQVMDSCRGLVVVSAIFGAYDKLRQPKNVKKITAQSVCFFMLVDKETLESLAQFGIKPDEFSKIGLWRIALVKTLPYNTSVMNGVIAKHLVHRLFPNSIYSLWADAKLQLVVDPLTILDALLISKNATMAIAKHPYNVHTMEEAIFTVRWHKWDKEAVLYQMECYCKEGLQPWSLSKLPYHS</sequence>
<evidence type="ECO:0000313" key="2">
    <source>
        <dbReference type="EMBL" id="KAH9311284.1"/>
    </source>
</evidence>
<protein>
    <recommendedName>
        <fullName evidence="1">TOD1/MUCI70 glycosyltransferase-like domain-containing protein</fullName>
    </recommendedName>
</protein>
<comment type="caution">
    <text evidence="2">The sequence shown here is derived from an EMBL/GenBank/DDBJ whole genome shotgun (WGS) entry which is preliminary data.</text>
</comment>
<accession>A0AA38KZY6</accession>
<dbReference type="PANTHER" id="PTHR12956">
    <property type="entry name" value="ALKALINE CERAMIDASE-RELATED"/>
    <property type="match status" value="1"/>
</dbReference>
<dbReference type="OMA" id="MECYCKE"/>
<evidence type="ECO:0000313" key="3">
    <source>
        <dbReference type="Proteomes" id="UP000824469"/>
    </source>
</evidence>
<keyword evidence="3" id="KW-1185">Reference proteome</keyword>
<proteinExistence type="predicted"/>
<dbReference type="Proteomes" id="UP000824469">
    <property type="component" value="Unassembled WGS sequence"/>
</dbReference>
<feature type="non-terminal residue" evidence="2">
    <location>
        <position position="1"/>
    </location>
</feature>
<organism evidence="2 3">
    <name type="scientific">Taxus chinensis</name>
    <name type="common">Chinese yew</name>
    <name type="synonym">Taxus wallichiana var. chinensis</name>
    <dbReference type="NCBI Taxonomy" id="29808"/>
    <lineage>
        <taxon>Eukaryota</taxon>
        <taxon>Viridiplantae</taxon>
        <taxon>Streptophyta</taxon>
        <taxon>Embryophyta</taxon>
        <taxon>Tracheophyta</taxon>
        <taxon>Spermatophyta</taxon>
        <taxon>Pinopsida</taxon>
        <taxon>Pinidae</taxon>
        <taxon>Conifers II</taxon>
        <taxon>Cupressales</taxon>
        <taxon>Taxaceae</taxon>
        <taxon>Taxus</taxon>
    </lineage>
</organism>
<dbReference type="InterPro" id="IPR048354">
    <property type="entry name" value="TOD1_MUCI70_glycTrfase_dom"/>
</dbReference>